<comment type="caution">
    <text evidence="1">The sequence shown here is derived from an EMBL/GenBank/DDBJ whole genome shotgun (WGS) entry which is preliminary data.</text>
</comment>
<evidence type="ECO:0000313" key="1">
    <source>
        <dbReference type="EMBL" id="KAL0431849.1"/>
    </source>
</evidence>
<gene>
    <name evidence="1" type="ORF">Sradi_0810900</name>
</gene>
<reference evidence="1" key="2">
    <citation type="journal article" date="2024" name="Plant">
        <title>Genomic evolution and insights into agronomic trait innovations of Sesamum species.</title>
        <authorList>
            <person name="Miao H."/>
            <person name="Wang L."/>
            <person name="Qu L."/>
            <person name="Liu H."/>
            <person name="Sun Y."/>
            <person name="Le M."/>
            <person name="Wang Q."/>
            <person name="Wei S."/>
            <person name="Zheng Y."/>
            <person name="Lin W."/>
            <person name="Duan Y."/>
            <person name="Cao H."/>
            <person name="Xiong S."/>
            <person name="Wang X."/>
            <person name="Wei L."/>
            <person name="Li C."/>
            <person name="Ma Q."/>
            <person name="Ju M."/>
            <person name="Zhao R."/>
            <person name="Li G."/>
            <person name="Mu C."/>
            <person name="Tian Q."/>
            <person name="Mei H."/>
            <person name="Zhang T."/>
            <person name="Gao T."/>
            <person name="Zhang H."/>
        </authorList>
    </citation>
    <scope>NUCLEOTIDE SEQUENCE</scope>
    <source>
        <strain evidence="1">G02</strain>
    </source>
</reference>
<protein>
    <submittedName>
        <fullName evidence="1">Uncharacterized protein</fullName>
    </submittedName>
</protein>
<reference evidence="1" key="1">
    <citation type="submission" date="2020-06" db="EMBL/GenBank/DDBJ databases">
        <authorList>
            <person name="Li T."/>
            <person name="Hu X."/>
            <person name="Zhang T."/>
            <person name="Song X."/>
            <person name="Zhang H."/>
            <person name="Dai N."/>
            <person name="Sheng W."/>
            <person name="Hou X."/>
            <person name="Wei L."/>
        </authorList>
    </citation>
    <scope>NUCLEOTIDE SEQUENCE</scope>
    <source>
        <strain evidence="1">G02</strain>
        <tissue evidence="1">Leaf</tissue>
    </source>
</reference>
<dbReference type="EMBL" id="JACGWJ010000003">
    <property type="protein sequence ID" value="KAL0431849.1"/>
    <property type="molecule type" value="Genomic_DNA"/>
</dbReference>
<proteinExistence type="predicted"/>
<accession>A0AAW2VS44</accession>
<organism evidence="1">
    <name type="scientific">Sesamum radiatum</name>
    <name type="common">Black benniseed</name>
    <dbReference type="NCBI Taxonomy" id="300843"/>
    <lineage>
        <taxon>Eukaryota</taxon>
        <taxon>Viridiplantae</taxon>
        <taxon>Streptophyta</taxon>
        <taxon>Embryophyta</taxon>
        <taxon>Tracheophyta</taxon>
        <taxon>Spermatophyta</taxon>
        <taxon>Magnoliopsida</taxon>
        <taxon>eudicotyledons</taxon>
        <taxon>Gunneridae</taxon>
        <taxon>Pentapetalae</taxon>
        <taxon>asterids</taxon>
        <taxon>lamiids</taxon>
        <taxon>Lamiales</taxon>
        <taxon>Pedaliaceae</taxon>
        <taxon>Sesamum</taxon>
    </lineage>
</organism>
<dbReference type="AlphaFoldDB" id="A0AAW2VS44"/>
<name>A0AAW2VS44_SESRA</name>
<sequence length="70" mass="8111">MRQSRRKILRAVAMASEEEAEIAKLQAADDYSYTPPPPLSPPQLEKRYYCAVCYLPAITRCSRCKAVRYW</sequence>